<dbReference type="AlphaFoldDB" id="A0A1G5QRR0"/>
<proteinExistence type="predicted"/>
<keyword evidence="3 6" id="KW-0418">Kinase</keyword>
<name>A0A1G5QRR0_9GAMM</name>
<reference evidence="6 7" key="1">
    <citation type="submission" date="2016-10" db="EMBL/GenBank/DDBJ databases">
        <authorList>
            <person name="de Groot N.N."/>
        </authorList>
    </citation>
    <scope>NUCLEOTIDE SEQUENCE [LARGE SCALE GENOMIC DNA]</scope>
    <source>
        <strain evidence="6 7">HLD2</strain>
    </source>
</reference>
<evidence type="ECO:0000256" key="2">
    <source>
        <dbReference type="ARBA" id="ARBA00022741"/>
    </source>
</evidence>
<accession>A0A1G5QRR0</accession>
<sequence length="272" mass="29962">MAFVDADIGQKDVGPSASVTLAYPQPGQALADATLAALHFVGAVNPMGHFLSLVTATRDLADRAEADVVVVDTTGLVQGPGRALKDQLIHAVRPDLLIALQREDELEPLLQGNRHLPVLRLAVSPKARSRSDRARRWAREERFRAYFRGAKSITLDLERTVLREMPLFAGRQEWFPGAVWAERTAEGLVVVAPPGVVLPRKSRRLNPGFEVERLCGLGDQRDDTLGLGIVDAIDFARRSVRVRTPVSAADICTLRFGELLVHRDARHQRVPL</sequence>
<evidence type="ECO:0000259" key="5">
    <source>
        <dbReference type="Pfam" id="PF16575"/>
    </source>
</evidence>
<dbReference type="InterPro" id="IPR045116">
    <property type="entry name" value="Clp1/Grc3"/>
</dbReference>
<feature type="domain" description="Clp1 P-loop" evidence="5">
    <location>
        <begin position="2"/>
        <end position="149"/>
    </location>
</feature>
<evidence type="ECO:0000256" key="1">
    <source>
        <dbReference type="ARBA" id="ARBA00022679"/>
    </source>
</evidence>
<keyword evidence="1" id="KW-0808">Transferase</keyword>
<dbReference type="GO" id="GO:0006396">
    <property type="term" value="P:RNA processing"/>
    <property type="evidence" value="ECO:0007669"/>
    <property type="project" value="InterPro"/>
</dbReference>
<dbReference type="GO" id="GO:0005524">
    <property type="term" value="F:ATP binding"/>
    <property type="evidence" value="ECO:0007669"/>
    <property type="project" value="UniProtKB-KW"/>
</dbReference>
<dbReference type="PANTHER" id="PTHR12755:SF3">
    <property type="entry name" value="POLYNUCLEOTIDE 5'-HYDROXYL-KINASE NOL9"/>
    <property type="match status" value="1"/>
</dbReference>
<dbReference type="STRING" id="415747.SAMN03097708_02597"/>
<dbReference type="EMBL" id="FMWD01000008">
    <property type="protein sequence ID" value="SCZ64268.1"/>
    <property type="molecule type" value="Genomic_DNA"/>
</dbReference>
<dbReference type="Proteomes" id="UP000199648">
    <property type="component" value="Unassembled WGS sequence"/>
</dbReference>
<dbReference type="InterPro" id="IPR032319">
    <property type="entry name" value="CLP1_P"/>
</dbReference>
<dbReference type="GO" id="GO:0051731">
    <property type="term" value="F:polynucleotide 5'-hydroxyl-kinase activity"/>
    <property type="evidence" value="ECO:0007669"/>
    <property type="project" value="InterPro"/>
</dbReference>
<organism evidence="6 7">
    <name type="scientific">Thiohalomonas denitrificans</name>
    <dbReference type="NCBI Taxonomy" id="415747"/>
    <lineage>
        <taxon>Bacteria</taxon>
        <taxon>Pseudomonadati</taxon>
        <taxon>Pseudomonadota</taxon>
        <taxon>Gammaproteobacteria</taxon>
        <taxon>Thiohalomonadales</taxon>
        <taxon>Thiohalomonadaceae</taxon>
        <taxon>Thiohalomonas</taxon>
    </lineage>
</organism>
<dbReference type="PANTHER" id="PTHR12755">
    <property type="entry name" value="CLEAVAGE/POLYADENYLATION FACTOR IA SUBUNIT CLP1P"/>
    <property type="match status" value="1"/>
</dbReference>
<keyword evidence="4" id="KW-0067">ATP-binding</keyword>
<evidence type="ECO:0000256" key="4">
    <source>
        <dbReference type="ARBA" id="ARBA00022840"/>
    </source>
</evidence>
<evidence type="ECO:0000313" key="6">
    <source>
        <dbReference type="EMBL" id="SCZ64268.1"/>
    </source>
</evidence>
<dbReference type="Pfam" id="PF16575">
    <property type="entry name" value="CLP1_P"/>
    <property type="match status" value="1"/>
</dbReference>
<gene>
    <name evidence="6" type="ORF">SAMN03097708_02597</name>
</gene>
<evidence type="ECO:0000313" key="7">
    <source>
        <dbReference type="Proteomes" id="UP000199648"/>
    </source>
</evidence>
<evidence type="ECO:0000256" key="3">
    <source>
        <dbReference type="ARBA" id="ARBA00022777"/>
    </source>
</evidence>
<keyword evidence="2" id="KW-0547">Nucleotide-binding</keyword>
<dbReference type="Gene3D" id="3.40.50.300">
    <property type="entry name" value="P-loop containing nucleotide triphosphate hydrolases"/>
    <property type="match status" value="1"/>
</dbReference>
<keyword evidence="7" id="KW-1185">Reference proteome</keyword>
<dbReference type="InterPro" id="IPR027417">
    <property type="entry name" value="P-loop_NTPase"/>
</dbReference>
<protein>
    <submittedName>
        <fullName evidence="6">Polynucleotide 5'-hydroxyl-kinase GRC3/NOL9</fullName>
    </submittedName>
</protein>